<comment type="caution">
    <text evidence="9">The sequence shown here is derived from an EMBL/GenBank/DDBJ whole genome shotgun (WGS) entry which is preliminary data.</text>
</comment>
<keyword evidence="4 9" id="KW-0808">Transferase</keyword>
<protein>
    <submittedName>
        <fullName evidence="9">Prenyltransferase, UbiA family</fullName>
    </submittedName>
</protein>
<dbReference type="Pfam" id="PF01040">
    <property type="entry name" value="UbiA"/>
    <property type="match status" value="1"/>
</dbReference>
<feature type="transmembrane region" description="Helical" evidence="8">
    <location>
        <begin position="42"/>
        <end position="62"/>
    </location>
</feature>
<dbReference type="PANTHER" id="PTHR13929">
    <property type="entry name" value="1,4-DIHYDROXY-2-NAPHTHOATE OCTAPRENYLTRANSFERASE"/>
    <property type="match status" value="1"/>
</dbReference>
<dbReference type="GO" id="GO:0004659">
    <property type="term" value="F:prenyltransferase activity"/>
    <property type="evidence" value="ECO:0007669"/>
    <property type="project" value="InterPro"/>
</dbReference>
<accession>A0A0C9NUK3</accession>
<evidence type="ECO:0000313" key="10">
    <source>
        <dbReference type="Proteomes" id="UP000032552"/>
    </source>
</evidence>
<feature type="transmembrane region" description="Helical" evidence="8">
    <location>
        <begin position="184"/>
        <end position="206"/>
    </location>
</feature>
<gene>
    <name evidence="9" type="ORF">LC0644_0189</name>
</gene>
<dbReference type="AlphaFoldDB" id="A0A0C9NUK3"/>
<dbReference type="Proteomes" id="UP000032552">
    <property type="component" value="Unassembled WGS sequence"/>
</dbReference>
<dbReference type="CDD" id="cd13962">
    <property type="entry name" value="PT_UbiA_UBIAD1"/>
    <property type="match status" value="1"/>
</dbReference>
<keyword evidence="6 8" id="KW-1133">Transmembrane helix</keyword>
<feature type="transmembrane region" description="Helical" evidence="8">
    <location>
        <begin position="291"/>
        <end position="311"/>
    </location>
</feature>
<evidence type="ECO:0000256" key="5">
    <source>
        <dbReference type="ARBA" id="ARBA00022692"/>
    </source>
</evidence>
<organism evidence="9 10">
    <name type="scientific">Lacticaseibacillus paracasei NRIC 0644</name>
    <dbReference type="NCBI Taxonomy" id="1435038"/>
    <lineage>
        <taxon>Bacteria</taxon>
        <taxon>Bacillati</taxon>
        <taxon>Bacillota</taxon>
        <taxon>Bacilli</taxon>
        <taxon>Lactobacillales</taxon>
        <taxon>Lactobacillaceae</taxon>
        <taxon>Lacticaseibacillus</taxon>
    </lineage>
</organism>
<keyword evidence="5 8" id="KW-0812">Transmembrane</keyword>
<feature type="transmembrane region" description="Helical" evidence="8">
    <location>
        <begin position="113"/>
        <end position="132"/>
    </location>
</feature>
<feature type="transmembrane region" description="Helical" evidence="8">
    <location>
        <begin position="16"/>
        <end position="36"/>
    </location>
</feature>
<dbReference type="InterPro" id="IPR000537">
    <property type="entry name" value="UbiA_prenyltransferase"/>
</dbReference>
<comment type="pathway">
    <text evidence="2">Quinol/quinone metabolism; menaquinone biosynthesis.</text>
</comment>
<dbReference type="RefSeq" id="WP_045624677.1">
    <property type="nucleotide sequence ID" value="NZ_BAYM01000009.1"/>
</dbReference>
<feature type="transmembrane region" description="Helical" evidence="8">
    <location>
        <begin position="236"/>
        <end position="254"/>
    </location>
</feature>
<reference evidence="10" key="1">
    <citation type="submission" date="2014-05" db="EMBL/GenBank/DDBJ databases">
        <title>Whole genome sequencing of Lactobacillus casei NRIC0644.</title>
        <authorList>
            <person name="Atarashi H."/>
            <person name="Yoshida Y."/>
            <person name="Fujimura S."/>
            <person name="Tanaka N."/>
            <person name="Shiwa Y."/>
            <person name="Yoshikawa H."/>
            <person name="Okada S."/>
            <person name="Nakagawa J."/>
        </authorList>
    </citation>
    <scope>NUCLEOTIDE SEQUENCE [LARGE SCALE GENOMIC DNA]</scope>
    <source>
        <strain evidence="10">NRIC0644</strain>
    </source>
</reference>
<evidence type="ECO:0000256" key="7">
    <source>
        <dbReference type="ARBA" id="ARBA00023136"/>
    </source>
</evidence>
<evidence type="ECO:0000256" key="2">
    <source>
        <dbReference type="ARBA" id="ARBA00004863"/>
    </source>
</evidence>
<sequence length="312" mass="34572">MPLSVFFELVEIRTKLASILPFAIGTLFAVTYFHTFNAVNTILFFMAMLLFDMMTTALNNLMDYRKAKDTHYQTTTNIIGRANLAPKLVEKMIIGMLIVASLIGLVLVWRTDWLLLLMGVACFAIGILYTWGPLPLSRLPLGEIFSGIVMGLGIPVIATYVNIAPGRLLALDLGWPNVVLRGDFIAIIALGLACVTPMATIANIMLANNMSDLDEDQRNHRHTLPMYLGSWWSPRVYALLAYVGFLAIIFGVIFGALPAWTLVIELAWPLVIKNVHRFIRDPSKQRTFHTAVINLVIENGLLVLGLGMGAIL</sequence>
<dbReference type="Gene3D" id="1.10.357.140">
    <property type="entry name" value="UbiA prenyltransferase"/>
    <property type="match status" value="1"/>
</dbReference>
<dbReference type="InterPro" id="IPR044878">
    <property type="entry name" value="UbiA_sf"/>
</dbReference>
<dbReference type="EMBL" id="BAYM01000009">
    <property type="protein sequence ID" value="GAN35600.1"/>
    <property type="molecule type" value="Genomic_DNA"/>
</dbReference>
<dbReference type="UniPathway" id="UPA00079"/>
<feature type="transmembrane region" description="Helical" evidence="8">
    <location>
        <begin position="144"/>
        <end position="164"/>
    </location>
</feature>
<evidence type="ECO:0000256" key="3">
    <source>
        <dbReference type="ARBA" id="ARBA00022428"/>
    </source>
</evidence>
<evidence type="ECO:0000313" key="9">
    <source>
        <dbReference type="EMBL" id="GAN35600.1"/>
    </source>
</evidence>
<name>A0A0C9NUK3_LACPA</name>
<dbReference type="PIRSF" id="PIRSF005355">
    <property type="entry name" value="UBIAD1"/>
    <property type="match status" value="1"/>
</dbReference>
<evidence type="ECO:0000256" key="4">
    <source>
        <dbReference type="ARBA" id="ARBA00022679"/>
    </source>
</evidence>
<proteinExistence type="predicted"/>
<dbReference type="PANTHER" id="PTHR13929:SF0">
    <property type="entry name" value="UBIA PRENYLTRANSFERASE DOMAIN-CONTAINING PROTEIN 1"/>
    <property type="match status" value="1"/>
</dbReference>
<dbReference type="InterPro" id="IPR026046">
    <property type="entry name" value="UBIAD1"/>
</dbReference>
<dbReference type="NCBIfam" id="NF004752">
    <property type="entry name" value="PRK06080.1-4"/>
    <property type="match status" value="1"/>
</dbReference>
<evidence type="ECO:0000256" key="8">
    <source>
        <dbReference type="SAM" id="Phobius"/>
    </source>
</evidence>
<evidence type="ECO:0000256" key="6">
    <source>
        <dbReference type="ARBA" id="ARBA00022989"/>
    </source>
</evidence>
<comment type="subcellular location">
    <subcellularLocation>
        <location evidence="1">Membrane</location>
        <topology evidence="1">Multi-pass membrane protein</topology>
    </subcellularLocation>
</comment>
<dbReference type="GO" id="GO:0042371">
    <property type="term" value="P:vitamin K biosynthetic process"/>
    <property type="evidence" value="ECO:0007669"/>
    <property type="project" value="TreeGrafter"/>
</dbReference>
<feature type="transmembrane region" description="Helical" evidence="8">
    <location>
        <begin position="88"/>
        <end position="107"/>
    </location>
</feature>
<keyword evidence="7 8" id="KW-0472">Membrane</keyword>
<dbReference type="GO" id="GO:0009234">
    <property type="term" value="P:menaquinone biosynthetic process"/>
    <property type="evidence" value="ECO:0007669"/>
    <property type="project" value="UniProtKB-UniPathway"/>
</dbReference>
<keyword evidence="3" id="KW-0474">Menaquinone biosynthesis</keyword>
<dbReference type="GO" id="GO:0016020">
    <property type="term" value="C:membrane"/>
    <property type="evidence" value="ECO:0007669"/>
    <property type="project" value="UniProtKB-SubCell"/>
</dbReference>
<evidence type="ECO:0000256" key="1">
    <source>
        <dbReference type="ARBA" id="ARBA00004141"/>
    </source>
</evidence>